<feature type="compositionally biased region" description="Polar residues" evidence="2">
    <location>
        <begin position="1"/>
        <end position="11"/>
    </location>
</feature>
<keyword evidence="1" id="KW-0175">Coiled coil</keyword>
<feature type="coiled-coil region" evidence="1">
    <location>
        <begin position="158"/>
        <end position="207"/>
    </location>
</feature>
<feature type="compositionally biased region" description="Basic and acidic residues" evidence="2">
    <location>
        <begin position="34"/>
        <end position="55"/>
    </location>
</feature>
<feature type="region of interest" description="Disordered" evidence="2">
    <location>
        <begin position="1045"/>
        <end position="1088"/>
    </location>
</feature>
<feature type="region of interest" description="Disordered" evidence="2">
    <location>
        <begin position="510"/>
        <end position="567"/>
    </location>
</feature>
<keyword evidence="3" id="KW-0812">Transmembrane</keyword>
<name>A0A7I8VGN7_9ANNE</name>
<feature type="transmembrane region" description="Helical" evidence="3">
    <location>
        <begin position="842"/>
        <end position="867"/>
    </location>
</feature>
<feature type="compositionally biased region" description="Basic and acidic residues" evidence="2">
    <location>
        <begin position="475"/>
        <end position="484"/>
    </location>
</feature>
<feature type="region of interest" description="Disordered" evidence="2">
    <location>
        <begin position="1"/>
        <end position="55"/>
    </location>
</feature>
<evidence type="ECO:0000256" key="2">
    <source>
        <dbReference type="SAM" id="MobiDB-lite"/>
    </source>
</evidence>
<feature type="region of interest" description="Disordered" evidence="2">
    <location>
        <begin position="474"/>
        <end position="498"/>
    </location>
</feature>
<sequence>MERRSTNSLPPDQNDDTGKLPENAEIQFPTTLERQNEVTFEKEETAEDGTKIKTTKHTYETREFVDLEHGEAKNFDLGEYEPPERDEALPDLNTLMTTLQEGEDQEMPSLFRQPENVPSYKKITELQCEIEKDKVEEYVSKFEEGVRDDVVMIGSISLEEVQEEEKRLRDEHIAYREQEKEEERDKMIELKRREEEAKKRVDEYYKTNKIIIDKRKEELERVERLAIERMQKSYLKSESQLISCLENRKGEVKTYYGDLATGDGYFGGSKGRRWKVDWERTPQPIQIKLKSLRGVKDKLPGGRYVVMVSLYNRLGGHVLRWSQMKGQMWGGSTEPITHDGLFHNTEIKLDQSVFTTLPSRPDIRPGMVLVFEIFLLRGAVVSTDRVVGWGVFPIADGKFEVVEGKYKCPFLRGEMDYQIDKHEKVEELMSSDMDHWLCNMYFEVIRLPRYLAGQKEYEVELQFSSGMLGFPDRINTGEEYRDGEAPIPGSLGDIDDSNISQSRISLDSKLSINSSQTTDNNDNFASKRAKKNSDRKKRHSESSSNDADMDLRKRRPVTTLSSRRAHREHKVKLDFTSDSETDYDEDDAYIMKKEEGFYPVKGQAGLWYKKHRYNPQDHYFKKYFALLPRTPILNPKKKRKKLTYLEQLEEHSIAVKRPFSDKGRLSTANYEKLEYVGRQMMAELGLSQWRSREFWGMLLMFLIVFWLRLYMHYIGQWIFLQGLEIPINKFDFLPYTVNLNYQNTLLQIREEVALVLLGPLTNIILFVILVVVSWGCQRILGMFPDIGSKFTIAMGLQACLDPFLIAIVDSALRRWRKLGGDTPIADYAKLYWTFQRIEGSGLAGIFITVLLYAFTCFAAGAIVYMYFLRLHNNGRMLDIYWRLHGEEDVFFIPYDLEISNHELSYLVKKAEQWRGEEGERRKVAVYDYVWEEETVEETVWDENGKPVTKLSEGKKEITTHISIHTLHLDGLKELYRHFLRLPDGAICEVFGDVTIPGMDKDVTKLIQKDTNIGSKNKISNSSLLKMAEPDRLPTAASTFRPMTVESQIDMEPTEDGAKGKADRFDDGHRKKGYPTASKVVVPGQKKKF</sequence>
<comment type="caution">
    <text evidence="4">The sequence shown here is derived from an EMBL/GenBank/DDBJ whole genome shotgun (WGS) entry which is preliminary data.</text>
</comment>
<protein>
    <submittedName>
        <fullName evidence="4">DgyrCDS2883</fullName>
    </submittedName>
</protein>
<dbReference type="PANTHER" id="PTHR33862:SF3">
    <property type="entry name" value="OROFACIAL CLEFT 1 CANDIDATE GENE 1 PROTEIN"/>
    <property type="match status" value="1"/>
</dbReference>
<evidence type="ECO:0000313" key="4">
    <source>
        <dbReference type="EMBL" id="CAD5113719.1"/>
    </source>
</evidence>
<feature type="compositionally biased region" description="Basic residues" evidence="2">
    <location>
        <begin position="527"/>
        <end position="539"/>
    </location>
</feature>
<accession>A0A7I8VGN7</accession>
<feature type="transmembrane region" description="Helical" evidence="3">
    <location>
        <begin position="786"/>
        <end position="808"/>
    </location>
</feature>
<reference evidence="4 5" key="1">
    <citation type="submission" date="2020-08" db="EMBL/GenBank/DDBJ databases">
        <authorList>
            <person name="Hejnol A."/>
        </authorList>
    </citation>
    <scope>NUCLEOTIDE SEQUENCE [LARGE SCALE GENOMIC DNA]</scope>
</reference>
<dbReference type="Proteomes" id="UP000549394">
    <property type="component" value="Unassembled WGS sequence"/>
</dbReference>
<evidence type="ECO:0000313" key="5">
    <source>
        <dbReference type="Proteomes" id="UP000549394"/>
    </source>
</evidence>
<dbReference type="AlphaFoldDB" id="A0A7I8VGN7"/>
<organism evidence="4 5">
    <name type="scientific">Dimorphilus gyrociliatus</name>
    <dbReference type="NCBI Taxonomy" id="2664684"/>
    <lineage>
        <taxon>Eukaryota</taxon>
        <taxon>Metazoa</taxon>
        <taxon>Spiralia</taxon>
        <taxon>Lophotrochozoa</taxon>
        <taxon>Annelida</taxon>
        <taxon>Polychaeta</taxon>
        <taxon>Polychaeta incertae sedis</taxon>
        <taxon>Dinophilidae</taxon>
        <taxon>Dimorphilus</taxon>
    </lineage>
</organism>
<keyword evidence="3" id="KW-0472">Membrane</keyword>
<feature type="compositionally biased region" description="Basic and acidic residues" evidence="2">
    <location>
        <begin position="1055"/>
        <end position="1068"/>
    </location>
</feature>
<feature type="transmembrane region" description="Helical" evidence="3">
    <location>
        <begin position="752"/>
        <end position="774"/>
    </location>
</feature>
<dbReference type="OrthoDB" id="347244at2759"/>
<evidence type="ECO:0000256" key="1">
    <source>
        <dbReference type="SAM" id="Coils"/>
    </source>
</evidence>
<evidence type="ECO:0000256" key="3">
    <source>
        <dbReference type="SAM" id="Phobius"/>
    </source>
</evidence>
<dbReference type="PANTHER" id="PTHR33862">
    <property type="entry name" value="OROFACIAL CLEFT 1 CANDIDATE GENE 1 PROTEIN"/>
    <property type="match status" value="1"/>
</dbReference>
<dbReference type="InterPro" id="IPR031390">
    <property type="entry name" value="OFCC1"/>
</dbReference>
<feature type="transmembrane region" description="Helical" evidence="3">
    <location>
        <begin position="694"/>
        <end position="711"/>
    </location>
</feature>
<proteinExistence type="predicted"/>
<keyword evidence="5" id="KW-1185">Reference proteome</keyword>
<keyword evidence="3" id="KW-1133">Transmembrane helix</keyword>
<gene>
    <name evidence="4" type="ORF">DGYR_LOCUS2664</name>
</gene>
<feature type="compositionally biased region" description="Polar residues" evidence="2">
    <location>
        <begin position="510"/>
        <end position="524"/>
    </location>
</feature>
<dbReference type="EMBL" id="CAJFCJ010000004">
    <property type="protein sequence ID" value="CAD5113719.1"/>
    <property type="molecule type" value="Genomic_DNA"/>
</dbReference>